<name>A0A8J5LR97_ZINOF</name>
<dbReference type="Pfam" id="PF02536">
    <property type="entry name" value="mTERF"/>
    <property type="match status" value="1"/>
</dbReference>
<reference evidence="4 5" key="1">
    <citation type="submission" date="2020-08" db="EMBL/GenBank/DDBJ databases">
        <title>Plant Genome Project.</title>
        <authorList>
            <person name="Zhang R.-G."/>
        </authorList>
    </citation>
    <scope>NUCLEOTIDE SEQUENCE [LARGE SCALE GENOMIC DNA]</scope>
    <source>
        <tissue evidence="4">Rhizome</tissue>
    </source>
</reference>
<evidence type="ECO:0000313" key="5">
    <source>
        <dbReference type="Proteomes" id="UP000734854"/>
    </source>
</evidence>
<organism evidence="4 5">
    <name type="scientific">Zingiber officinale</name>
    <name type="common">Ginger</name>
    <name type="synonym">Amomum zingiber</name>
    <dbReference type="NCBI Taxonomy" id="94328"/>
    <lineage>
        <taxon>Eukaryota</taxon>
        <taxon>Viridiplantae</taxon>
        <taxon>Streptophyta</taxon>
        <taxon>Embryophyta</taxon>
        <taxon>Tracheophyta</taxon>
        <taxon>Spermatophyta</taxon>
        <taxon>Magnoliopsida</taxon>
        <taxon>Liliopsida</taxon>
        <taxon>Zingiberales</taxon>
        <taxon>Zingiberaceae</taxon>
        <taxon>Zingiber</taxon>
    </lineage>
</organism>
<protein>
    <submittedName>
        <fullName evidence="4">Uncharacterized protein</fullName>
    </submittedName>
</protein>
<keyword evidence="2" id="KW-0805">Transcription regulation</keyword>
<gene>
    <name evidence="4" type="ORF">ZIOFF_009166</name>
</gene>
<evidence type="ECO:0000313" key="4">
    <source>
        <dbReference type="EMBL" id="KAG6527073.1"/>
    </source>
</evidence>
<keyword evidence="2" id="KW-0806">Transcription termination</keyword>
<dbReference type="GO" id="GO:0006353">
    <property type="term" value="P:DNA-templated transcription termination"/>
    <property type="evidence" value="ECO:0007669"/>
    <property type="project" value="UniProtKB-KW"/>
</dbReference>
<dbReference type="PANTHER" id="PTHR13068">
    <property type="entry name" value="CGI-12 PROTEIN-RELATED"/>
    <property type="match status" value="1"/>
</dbReference>
<dbReference type="EMBL" id="JACMSC010000003">
    <property type="protein sequence ID" value="KAG6527073.1"/>
    <property type="molecule type" value="Genomic_DNA"/>
</dbReference>
<keyword evidence="5" id="KW-1185">Reference proteome</keyword>
<comment type="caution">
    <text evidence="4">The sequence shown here is derived from an EMBL/GenBank/DDBJ whole genome shotgun (WGS) entry which is preliminary data.</text>
</comment>
<comment type="similarity">
    <text evidence="1">Belongs to the mTERF family.</text>
</comment>
<keyword evidence="3" id="KW-0809">Transit peptide</keyword>
<dbReference type="PANTHER" id="PTHR13068:SF213">
    <property type="entry name" value="OS07G0423000 PROTEIN"/>
    <property type="match status" value="1"/>
</dbReference>
<sequence length="165" mass="18698">MLTLLKDCGFDEAHLVRLVNCYPPVLVMDVEKTLNLKLELFHGIGLIGTALSQILSARPIMLRTKVLPKVDALRAYSVLDDVILVLLTPYGYALLTDTTQFNDAFDKIKKMRICQNKTTFARALRMLAILPEKKWEERLETLMGLGWSQDNVLRPSQNSLTLCGY</sequence>
<evidence type="ECO:0000256" key="1">
    <source>
        <dbReference type="ARBA" id="ARBA00007692"/>
    </source>
</evidence>
<dbReference type="Proteomes" id="UP000734854">
    <property type="component" value="Unassembled WGS sequence"/>
</dbReference>
<proteinExistence type="inferred from homology"/>
<dbReference type="GO" id="GO:0003676">
    <property type="term" value="F:nucleic acid binding"/>
    <property type="evidence" value="ECO:0007669"/>
    <property type="project" value="InterPro"/>
</dbReference>
<evidence type="ECO:0000256" key="2">
    <source>
        <dbReference type="ARBA" id="ARBA00022472"/>
    </source>
</evidence>
<accession>A0A8J5LR97</accession>
<dbReference type="Gene3D" id="1.25.70.10">
    <property type="entry name" value="Transcription termination factor 3, mitochondrial"/>
    <property type="match status" value="1"/>
</dbReference>
<keyword evidence="2" id="KW-0804">Transcription</keyword>
<dbReference type="InterPro" id="IPR003690">
    <property type="entry name" value="MTERF"/>
</dbReference>
<evidence type="ECO:0000256" key="3">
    <source>
        <dbReference type="ARBA" id="ARBA00022946"/>
    </source>
</evidence>
<dbReference type="InterPro" id="IPR038538">
    <property type="entry name" value="MTERF_sf"/>
</dbReference>
<dbReference type="AlphaFoldDB" id="A0A8J5LR97"/>